<organism evidence="10">
    <name type="scientific">Spathaspora passalidarum (strain NRRL Y-27907 / 11-Y1)</name>
    <dbReference type="NCBI Taxonomy" id="619300"/>
    <lineage>
        <taxon>Eukaryota</taxon>
        <taxon>Fungi</taxon>
        <taxon>Dikarya</taxon>
        <taxon>Ascomycota</taxon>
        <taxon>Saccharomycotina</taxon>
        <taxon>Pichiomycetes</taxon>
        <taxon>Debaryomycetaceae</taxon>
        <taxon>Spathaspora</taxon>
    </lineage>
</organism>
<evidence type="ECO:0000256" key="1">
    <source>
        <dbReference type="ARBA" id="ARBA00004123"/>
    </source>
</evidence>
<dbReference type="GeneID" id="18870629"/>
<evidence type="ECO:0000313" key="10">
    <source>
        <dbReference type="Proteomes" id="UP000000709"/>
    </source>
</evidence>
<evidence type="ECO:0000256" key="7">
    <source>
        <dbReference type="ARBA" id="ARBA00073166"/>
    </source>
</evidence>
<dbReference type="eggNOG" id="KOG3068">
    <property type="taxonomic scope" value="Eukaryota"/>
</dbReference>
<dbReference type="RefSeq" id="XP_007377661.1">
    <property type="nucleotide sequence ID" value="XM_007377599.1"/>
</dbReference>
<evidence type="ECO:0000256" key="5">
    <source>
        <dbReference type="ARBA" id="ARBA00023187"/>
    </source>
</evidence>
<dbReference type="Pfam" id="PF06246">
    <property type="entry name" value="Isy1"/>
    <property type="match status" value="1"/>
</dbReference>
<dbReference type="GO" id="GO:0071020">
    <property type="term" value="C:post-spliceosomal complex"/>
    <property type="evidence" value="ECO:0007669"/>
    <property type="project" value="EnsemblFungi"/>
</dbReference>
<comment type="similarity">
    <text evidence="2">Belongs to the ISY1 family.</text>
</comment>
<accession>G3AV92</accession>
<dbReference type="GO" id="GO:0000384">
    <property type="term" value="F:first spliceosomal transesterification activity"/>
    <property type="evidence" value="ECO:0007669"/>
    <property type="project" value="EnsemblFungi"/>
</dbReference>
<dbReference type="Proteomes" id="UP000000709">
    <property type="component" value="Unassembled WGS sequence"/>
</dbReference>
<feature type="region of interest" description="Disordered" evidence="8">
    <location>
        <begin position="139"/>
        <end position="160"/>
    </location>
</feature>
<dbReference type="GO" id="GO:0071007">
    <property type="term" value="C:U2-type catalytic step 2 spliceosome"/>
    <property type="evidence" value="ECO:0007669"/>
    <property type="project" value="EnsemblFungi"/>
</dbReference>
<dbReference type="SUPFAM" id="SSF140102">
    <property type="entry name" value="ISY1 domain-like"/>
    <property type="match status" value="1"/>
</dbReference>
<dbReference type="KEGG" id="spaa:SPAPADRAFT_144469"/>
<evidence type="ECO:0000256" key="8">
    <source>
        <dbReference type="SAM" id="MobiDB-lite"/>
    </source>
</evidence>
<dbReference type="OMA" id="YHWERRI"/>
<sequence length="238" mass="28095">MSRNKEKAQSSLNRFHQYKAQEAGVLISDPTLRPKYVQKVTSLPQAEKWRTTVISEISTKLTRIQDSTLGEFTIREINDDLNKLFKEKRAWEYHIRDLGGNDYLNVRDLTSSGINVKGYRYFGRAKELDDVKKLIEAQKREPGKGRAKEDEKKQLQNEERARESRIDYSYYGYFDEVNRTDDPLLKFEQQRSMELAKPQKEGDDDMYNFDQFPTNEQVSQWLVDKKRQQLLARLGIQE</sequence>
<keyword evidence="5" id="KW-0508">mRNA splicing</keyword>
<dbReference type="STRING" id="619300.G3AV92"/>
<dbReference type="GO" id="GO:0000350">
    <property type="term" value="P:generation of catalytic spliceosome for second transesterification step"/>
    <property type="evidence" value="ECO:0007669"/>
    <property type="project" value="EnsemblFungi"/>
</dbReference>
<dbReference type="GO" id="GO:0000974">
    <property type="term" value="C:Prp19 complex"/>
    <property type="evidence" value="ECO:0007669"/>
    <property type="project" value="EnsemblFungi"/>
</dbReference>
<name>G3AV92_SPAPN</name>
<dbReference type="PANTHER" id="PTHR13021">
    <property type="entry name" value="PRE-MRNA-SPLICING FACTOR ISY1"/>
    <property type="match status" value="1"/>
</dbReference>
<dbReference type="EMBL" id="GL996506">
    <property type="protein sequence ID" value="EGW29895.1"/>
    <property type="molecule type" value="Genomic_DNA"/>
</dbReference>
<proteinExistence type="inferred from homology"/>
<gene>
    <name evidence="9" type="ORF">SPAPADRAFT_144469</name>
</gene>
<dbReference type="FunCoup" id="G3AV92">
    <property type="interactions" value="228"/>
</dbReference>
<dbReference type="InParanoid" id="G3AV92"/>
<dbReference type="Gene3D" id="1.10.287.660">
    <property type="entry name" value="Helix hairpin bin"/>
    <property type="match status" value="1"/>
</dbReference>
<keyword evidence="10" id="KW-1185">Reference proteome</keyword>
<dbReference type="InterPro" id="IPR037200">
    <property type="entry name" value="Isy1_sf"/>
</dbReference>
<keyword evidence="6" id="KW-0539">Nucleus</keyword>
<evidence type="ECO:0000256" key="3">
    <source>
        <dbReference type="ARBA" id="ARBA00019194"/>
    </source>
</evidence>
<evidence type="ECO:0000256" key="6">
    <source>
        <dbReference type="ARBA" id="ARBA00023242"/>
    </source>
</evidence>
<evidence type="ECO:0000256" key="2">
    <source>
        <dbReference type="ARBA" id="ARBA00007002"/>
    </source>
</evidence>
<dbReference type="HOGENOM" id="CLU_043453_2_1_1"/>
<protein>
    <recommendedName>
        <fullName evidence="3">Pre-mRNA-splicing factor ISY1</fullName>
    </recommendedName>
    <alternativeName>
        <fullName evidence="7">Pre-mRNA-splicing factor isy1</fullName>
    </alternativeName>
</protein>
<dbReference type="GO" id="GO:0045292">
    <property type="term" value="P:mRNA cis splicing, via spliceosome"/>
    <property type="evidence" value="ECO:0007669"/>
    <property type="project" value="EnsemblFungi"/>
</dbReference>
<dbReference type="InterPro" id="IPR029012">
    <property type="entry name" value="Helix_hairpin_bin_sf"/>
</dbReference>
<evidence type="ECO:0000313" key="9">
    <source>
        <dbReference type="EMBL" id="EGW29895.1"/>
    </source>
</evidence>
<keyword evidence="4" id="KW-0747">Spliceosome</keyword>
<evidence type="ECO:0000256" key="4">
    <source>
        <dbReference type="ARBA" id="ARBA00022728"/>
    </source>
</evidence>
<reference evidence="9 10" key="1">
    <citation type="journal article" date="2011" name="Proc. Natl. Acad. Sci. U.S.A.">
        <title>Comparative genomics of xylose-fermenting fungi for enhanced biofuel production.</title>
        <authorList>
            <person name="Wohlbach D.J."/>
            <person name="Kuo A."/>
            <person name="Sato T.K."/>
            <person name="Potts K.M."/>
            <person name="Salamov A.A."/>
            <person name="LaButti K.M."/>
            <person name="Sun H."/>
            <person name="Clum A."/>
            <person name="Pangilinan J.L."/>
            <person name="Lindquist E.A."/>
            <person name="Lucas S."/>
            <person name="Lapidus A."/>
            <person name="Jin M."/>
            <person name="Gunawan C."/>
            <person name="Balan V."/>
            <person name="Dale B.E."/>
            <person name="Jeffries T.W."/>
            <person name="Zinkel R."/>
            <person name="Barry K.W."/>
            <person name="Grigoriev I.V."/>
            <person name="Gasch A.P."/>
        </authorList>
    </citation>
    <scope>NUCLEOTIDE SEQUENCE [LARGE SCALE GENOMIC DNA]</scope>
    <source>
        <strain evidence="10">NRRL Y-27907 / 11-Y1</strain>
    </source>
</reference>
<comment type="subcellular location">
    <subcellularLocation>
        <location evidence="1">Nucleus</location>
    </subcellularLocation>
</comment>
<dbReference type="GO" id="GO:0071006">
    <property type="term" value="C:U2-type catalytic step 1 spliceosome"/>
    <property type="evidence" value="ECO:0007669"/>
    <property type="project" value="EnsemblFungi"/>
</dbReference>
<dbReference type="AlphaFoldDB" id="G3AV92"/>
<dbReference type="InterPro" id="IPR009360">
    <property type="entry name" value="Isy1"/>
</dbReference>
<dbReference type="OrthoDB" id="1739576at2759"/>
<dbReference type="FunFam" id="1.10.287.660:FF:000001">
    <property type="entry name" value="pre-mRNA-splicing factor ISY1 homolog"/>
    <property type="match status" value="1"/>
</dbReference>
<keyword evidence="4" id="KW-0507">mRNA processing</keyword>
<dbReference type="GO" id="GO:0000389">
    <property type="term" value="P:mRNA 3'-splice site recognition"/>
    <property type="evidence" value="ECO:0007669"/>
    <property type="project" value="EnsemblFungi"/>
</dbReference>
<dbReference type="GO" id="GO:0071008">
    <property type="term" value="C:U2-type post-mRNA release spliceosomal complex"/>
    <property type="evidence" value="ECO:0007669"/>
    <property type="project" value="EnsemblFungi"/>
</dbReference>